<dbReference type="InterPro" id="IPR000515">
    <property type="entry name" value="MetI-like"/>
</dbReference>
<dbReference type="PROSITE" id="PS50928">
    <property type="entry name" value="ABC_TM1"/>
    <property type="match status" value="1"/>
</dbReference>
<evidence type="ECO:0000259" key="8">
    <source>
        <dbReference type="PROSITE" id="PS50928"/>
    </source>
</evidence>
<keyword evidence="10" id="KW-1185">Reference proteome</keyword>
<feature type="transmembrane region" description="Helical" evidence="7">
    <location>
        <begin position="73"/>
        <end position="91"/>
    </location>
</feature>
<comment type="similarity">
    <text evidence="7">Belongs to the binding-protein-dependent transport system permease family.</text>
</comment>
<evidence type="ECO:0000256" key="6">
    <source>
        <dbReference type="ARBA" id="ARBA00023136"/>
    </source>
</evidence>
<sequence length="285" mass="30160">MFPEALEFHVAPWIQDGLAWLVDRGGGFFHGVSVAITRSLNAIEAGLLAVPWWAWVGGVLLAAWAVTRRPLTAMTLAGLMMAIGAFGYWAAAIETLAMVIVAVALAVAIGLPLGIAMAESRRIHALVLPVLDAMQTMPSFVYLIPVMMLFQALGPVPGTLATVVYALPPVARLVDLGIRQVPADAQEAAQAFGATRWQLLFQVRLPLALPSIMAGINQTTMMALAMVVIASMVGAGGVGEAVMRAIQRVDPGAGFEAGFTIVALAIVMDRLSQGLARRWQVPRTG</sequence>
<feature type="transmembrane region" description="Helical" evidence="7">
    <location>
        <begin position="139"/>
        <end position="167"/>
    </location>
</feature>
<keyword evidence="6 7" id="KW-0472">Membrane</keyword>
<feature type="transmembrane region" description="Helical" evidence="7">
    <location>
        <begin position="45"/>
        <end position="66"/>
    </location>
</feature>
<gene>
    <name evidence="9" type="ORF">Q5761_02580</name>
</gene>
<evidence type="ECO:0000256" key="4">
    <source>
        <dbReference type="ARBA" id="ARBA00022692"/>
    </source>
</evidence>
<keyword evidence="2 7" id="KW-0813">Transport</keyword>
<keyword evidence="5 7" id="KW-1133">Transmembrane helix</keyword>
<dbReference type="EMBL" id="CP132508">
    <property type="protein sequence ID" value="WPD19574.1"/>
    <property type="molecule type" value="Genomic_DNA"/>
</dbReference>
<dbReference type="InterPro" id="IPR035906">
    <property type="entry name" value="MetI-like_sf"/>
</dbReference>
<reference evidence="9 10" key="1">
    <citation type="submission" date="2023-08" db="EMBL/GenBank/DDBJ databases">
        <title>Genome sequence of Thermaerobacter compostii strain Ins1, a spore-forming filamentous bacterium isolated from a deep geothermal reservoir.</title>
        <authorList>
            <person name="Bregnard D."/>
            <person name="Gonzalez D."/>
            <person name="Junier P."/>
        </authorList>
    </citation>
    <scope>NUCLEOTIDE SEQUENCE [LARGE SCALE GENOMIC DNA]</scope>
    <source>
        <strain evidence="9 10">Ins1</strain>
    </source>
</reference>
<dbReference type="RefSeq" id="WP_318751081.1">
    <property type="nucleotide sequence ID" value="NZ_CP132508.1"/>
</dbReference>
<evidence type="ECO:0000313" key="10">
    <source>
        <dbReference type="Proteomes" id="UP001304683"/>
    </source>
</evidence>
<evidence type="ECO:0000256" key="7">
    <source>
        <dbReference type="RuleBase" id="RU363032"/>
    </source>
</evidence>
<proteinExistence type="inferred from homology"/>
<feature type="domain" description="ABC transmembrane type-1" evidence="8">
    <location>
        <begin position="92"/>
        <end position="272"/>
    </location>
</feature>
<dbReference type="SUPFAM" id="SSF161098">
    <property type="entry name" value="MetI-like"/>
    <property type="match status" value="1"/>
</dbReference>
<dbReference type="PANTHER" id="PTHR47737:SF1">
    <property type="entry name" value="GLYCINE BETAINE_PROLINE BETAINE TRANSPORT SYSTEM PERMEASE PROTEIN PROW"/>
    <property type="match status" value="1"/>
</dbReference>
<feature type="transmembrane region" description="Helical" evidence="7">
    <location>
        <begin position="219"/>
        <end position="238"/>
    </location>
</feature>
<evidence type="ECO:0000256" key="5">
    <source>
        <dbReference type="ARBA" id="ARBA00022989"/>
    </source>
</evidence>
<dbReference type="Pfam" id="PF00528">
    <property type="entry name" value="BPD_transp_1"/>
    <property type="match status" value="1"/>
</dbReference>
<keyword evidence="4 7" id="KW-0812">Transmembrane</keyword>
<evidence type="ECO:0000256" key="3">
    <source>
        <dbReference type="ARBA" id="ARBA00022475"/>
    </source>
</evidence>
<organism evidence="9 10">
    <name type="scientific">Thermaerobacter composti</name>
    <dbReference type="NCBI Taxonomy" id="554949"/>
    <lineage>
        <taxon>Bacteria</taxon>
        <taxon>Bacillati</taxon>
        <taxon>Bacillota</taxon>
        <taxon>Clostridia</taxon>
        <taxon>Eubacteriales</taxon>
        <taxon>Clostridiales Family XVII. Incertae Sedis</taxon>
        <taxon>Thermaerobacter</taxon>
    </lineage>
</organism>
<accession>A0ABZ0QPZ7</accession>
<evidence type="ECO:0000256" key="2">
    <source>
        <dbReference type="ARBA" id="ARBA00022448"/>
    </source>
</evidence>
<dbReference type="Proteomes" id="UP001304683">
    <property type="component" value="Chromosome"/>
</dbReference>
<dbReference type="CDD" id="cd06261">
    <property type="entry name" value="TM_PBP2"/>
    <property type="match status" value="1"/>
</dbReference>
<name>A0ABZ0QPZ7_9FIRM</name>
<protein>
    <submittedName>
        <fullName evidence="9">ABC transporter permease subunit</fullName>
    </submittedName>
</protein>
<evidence type="ECO:0000313" key="9">
    <source>
        <dbReference type="EMBL" id="WPD19574.1"/>
    </source>
</evidence>
<comment type="subcellular location">
    <subcellularLocation>
        <location evidence="7">Cell membrane</location>
        <topology evidence="7">Multi-pass membrane protein</topology>
    </subcellularLocation>
    <subcellularLocation>
        <location evidence="1">Membrane</location>
        <topology evidence="1">Multi-pass membrane protein</topology>
    </subcellularLocation>
</comment>
<dbReference type="PANTHER" id="PTHR47737">
    <property type="entry name" value="GLYCINE BETAINE/PROLINE BETAINE TRANSPORT SYSTEM PERMEASE PROTEIN PROW"/>
    <property type="match status" value="1"/>
</dbReference>
<keyword evidence="3" id="KW-1003">Cell membrane</keyword>
<evidence type="ECO:0000256" key="1">
    <source>
        <dbReference type="ARBA" id="ARBA00004141"/>
    </source>
</evidence>
<feature type="transmembrane region" description="Helical" evidence="7">
    <location>
        <begin position="97"/>
        <end position="118"/>
    </location>
</feature>
<dbReference type="Gene3D" id="1.10.3720.10">
    <property type="entry name" value="MetI-like"/>
    <property type="match status" value="1"/>
</dbReference>